<organism evidence="3 4">
    <name type="scientific">Serratia oryzae</name>
    <dbReference type="NCBI Taxonomy" id="2034155"/>
    <lineage>
        <taxon>Bacteria</taxon>
        <taxon>Pseudomonadati</taxon>
        <taxon>Pseudomonadota</taxon>
        <taxon>Gammaproteobacteria</taxon>
        <taxon>Enterobacterales</taxon>
        <taxon>Yersiniaceae</taxon>
        <taxon>Serratia</taxon>
    </lineage>
</organism>
<proteinExistence type="predicted"/>
<dbReference type="Proteomes" id="UP000216021">
    <property type="component" value="Unassembled WGS sequence"/>
</dbReference>
<evidence type="ECO:0000256" key="1">
    <source>
        <dbReference type="ARBA" id="ARBA00023002"/>
    </source>
</evidence>
<dbReference type="GO" id="GO:0005737">
    <property type="term" value="C:cytoplasm"/>
    <property type="evidence" value="ECO:0007669"/>
    <property type="project" value="TreeGrafter"/>
</dbReference>
<name>A0A1S8CPN7_9GAMM</name>
<dbReference type="Gene3D" id="3.50.50.60">
    <property type="entry name" value="FAD/NAD(P)-binding domain"/>
    <property type="match status" value="1"/>
</dbReference>
<dbReference type="InterPro" id="IPR036188">
    <property type="entry name" value="FAD/NAD-bd_sf"/>
</dbReference>
<dbReference type="RefSeq" id="WP_076940103.1">
    <property type="nucleotide sequence ID" value="NZ_MOXD01000001.1"/>
</dbReference>
<dbReference type="OrthoDB" id="8995821at2"/>
<dbReference type="InterPro" id="IPR006076">
    <property type="entry name" value="FAD-dep_OxRdtase"/>
</dbReference>
<dbReference type="AlphaFoldDB" id="A0A1S8CPN7"/>
<keyword evidence="1" id="KW-0560">Oxidoreductase</keyword>
<evidence type="ECO:0000313" key="3">
    <source>
        <dbReference type="EMBL" id="OMQ27062.1"/>
    </source>
</evidence>
<dbReference type="Pfam" id="PF01266">
    <property type="entry name" value="DAO"/>
    <property type="match status" value="1"/>
</dbReference>
<feature type="domain" description="FAD dependent oxidoreductase" evidence="2">
    <location>
        <begin position="5"/>
        <end position="343"/>
    </location>
</feature>
<dbReference type="STRING" id="2034155.BMI79_01670"/>
<dbReference type="PANTHER" id="PTHR13847">
    <property type="entry name" value="SARCOSINE DEHYDROGENASE-RELATED"/>
    <property type="match status" value="1"/>
</dbReference>
<sequence>MNKPRVIVIGGGIIGATIAANLTVQGLQVSLLEKETVGGNGATKFSGALFRLYDPDREIARLARTSIELMENSLVGKAFAQSLRRCGILYACEKSQFNDDSISRCITQYSDDLYPMRLVSQDVASDISHGCYSKENVRTLLYEAKGGFGDIRKAARDLSHLVQSYGNLVLENTQVDEIGSTPTGVFARCGDYHLQADYLVLAAGAWSRQLVKHLPIETRSIPLASLSTARESPLPIIDTQTGTHIIPLNGGFYQAGSKIRASASEPESLRYATELIIPDILERLSGSKLMHIPTDVVSVLKGFDSYTADGRPIIDFVDEYQRCMGIAGFCGIGYKIALAVAERVKNTLLSEATKGSLPDTQMAGIFSASRFPSQEGVP</sequence>
<dbReference type="Gene3D" id="3.30.9.10">
    <property type="entry name" value="D-Amino Acid Oxidase, subunit A, domain 2"/>
    <property type="match status" value="1"/>
</dbReference>
<dbReference type="EMBL" id="MOXD01000001">
    <property type="protein sequence ID" value="OMQ27062.1"/>
    <property type="molecule type" value="Genomic_DNA"/>
</dbReference>
<keyword evidence="4" id="KW-1185">Reference proteome</keyword>
<gene>
    <name evidence="3" type="ORF">BMI79_01670</name>
</gene>
<accession>A0A1S8CPN7</accession>
<dbReference type="PANTHER" id="PTHR13847:SF287">
    <property type="entry name" value="FAD-DEPENDENT OXIDOREDUCTASE DOMAIN-CONTAINING PROTEIN 1"/>
    <property type="match status" value="1"/>
</dbReference>
<evidence type="ECO:0000259" key="2">
    <source>
        <dbReference type="Pfam" id="PF01266"/>
    </source>
</evidence>
<dbReference type="GO" id="GO:0016491">
    <property type="term" value="F:oxidoreductase activity"/>
    <property type="evidence" value="ECO:0007669"/>
    <property type="project" value="UniProtKB-KW"/>
</dbReference>
<comment type="caution">
    <text evidence="3">The sequence shown here is derived from an EMBL/GenBank/DDBJ whole genome shotgun (WGS) entry which is preliminary data.</text>
</comment>
<dbReference type="SUPFAM" id="SSF51905">
    <property type="entry name" value="FAD/NAD(P)-binding domain"/>
    <property type="match status" value="1"/>
</dbReference>
<protein>
    <recommendedName>
        <fullName evidence="2">FAD dependent oxidoreductase domain-containing protein</fullName>
    </recommendedName>
</protein>
<reference evidence="3 4" key="1">
    <citation type="submission" date="2016-11" db="EMBL/GenBank/DDBJ databases">
        <title>Rahnella oryzae sp. nov., isolated from rice root.</title>
        <authorList>
            <person name="Zhang X.-X."/>
            <person name="Zhang J."/>
        </authorList>
    </citation>
    <scope>NUCLEOTIDE SEQUENCE [LARGE SCALE GENOMIC DNA]</scope>
    <source>
        <strain evidence="3 4">J11-6</strain>
    </source>
</reference>
<evidence type="ECO:0000313" key="4">
    <source>
        <dbReference type="Proteomes" id="UP000216021"/>
    </source>
</evidence>